<keyword evidence="1" id="KW-0472">Membrane</keyword>
<feature type="transmembrane region" description="Helical" evidence="1">
    <location>
        <begin position="107"/>
        <end position="134"/>
    </location>
</feature>
<dbReference type="InterPro" id="IPR007404">
    <property type="entry name" value="YdjM-like"/>
</dbReference>
<dbReference type="PANTHER" id="PTHR35531">
    <property type="entry name" value="INNER MEMBRANE PROTEIN YBCI-RELATED"/>
    <property type="match status" value="1"/>
</dbReference>
<protein>
    <submittedName>
        <fullName evidence="2">Metal-dependent hydrolase</fullName>
    </submittedName>
</protein>
<keyword evidence="2" id="KW-0378">Hydrolase</keyword>
<feature type="transmembrane region" description="Helical" evidence="1">
    <location>
        <begin position="167"/>
        <end position="186"/>
    </location>
</feature>
<organism evidence="2 3">
    <name type="scientific">Acetilactobacillus jinshanensis</name>
    <dbReference type="NCBI Taxonomy" id="1720083"/>
    <lineage>
        <taxon>Bacteria</taxon>
        <taxon>Bacillati</taxon>
        <taxon>Bacillota</taxon>
        <taxon>Bacilli</taxon>
        <taxon>Lactobacillales</taxon>
        <taxon>Lactobacillaceae</taxon>
        <taxon>Acetilactobacillus</taxon>
    </lineage>
</organism>
<keyword evidence="1" id="KW-0812">Transmembrane</keyword>
<sequence>MKLALRATHIFLSEALVSGCLYITKQPMPVDIVSVLGTWFGVQLPDIDTGETPINRKLGFIGKMIGKMFKHRTWTHSIWAVIIMFGLAMFLPVPASFNAAPMNYLRLLYIMIAVGYLLHLFEDMFSVQGICWFYPFQKFQRSRMGHLYKRRKHWNPLLYRTGGYEELFIRYVSFVIMIYFFLKIFIENYLK</sequence>
<keyword evidence="3" id="KW-1185">Reference proteome</keyword>
<dbReference type="Pfam" id="PF04307">
    <property type="entry name" value="YdjM"/>
    <property type="match status" value="1"/>
</dbReference>
<evidence type="ECO:0000313" key="2">
    <source>
        <dbReference type="EMBL" id="QBP18516.1"/>
    </source>
</evidence>
<evidence type="ECO:0000313" key="3">
    <source>
        <dbReference type="Proteomes" id="UP000294321"/>
    </source>
</evidence>
<dbReference type="GO" id="GO:0016787">
    <property type="term" value="F:hydrolase activity"/>
    <property type="evidence" value="ECO:0007669"/>
    <property type="project" value="UniProtKB-KW"/>
</dbReference>
<reference evidence="3" key="1">
    <citation type="submission" date="2018-12" db="EMBL/GenBank/DDBJ databases">
        <title>A new species of lactobacillus.</title>
        <authorList>
            <person name="Jian Y."/>
            <person name="Xin L."/>
            <person name="Hong Z.J."/>
            <person name="Ming L.Z."/>
            <person name="Hong X.Z."/>
        </authorList>
    </citation>
    <scope>NUCLEOTIDE SEQUENCE [LARGE SCALE GENOMIC DNA]</scope>
    <source>
        <strain evidence="3">HSLZ-75</strain>
    </source>
</reference>
<dbReference type="PANTHER" id="PTHR35531:SF1">
    <property type="entry name" value="INNER MEMBRANE PROTEIN YBCI-RELATED"/>
    <property type="match status" value="1"/>
</dbReference>
<keyword evidence="1" id="KW-1133">Transmembrane helix</keyword>
<accession>A0A4P6ZL50</accession>
<dbReference type="AlphaFoldDB" id="A0A4P6ZL50"/>
<dbReference type="Proteomes" id="UP000294321">
    <property type="component" value="Chromosome"/>
</dbReference>
<feature type="transmembrane region" description="Helical" evidence="1">
    <location>
        <begin position="73"/>
        <end position="95"/>
    </location>
</feature>
<name>A0A4P6ZL50_9LACO</name>
<gene>
    <name evidence="2" type="ORF">ELX58_05085</name>
</gene>
<evidence type="ECO:0000256" key="1">
    <source>
        <dbReference type="SAM" id="Phobius"/>
    </source>
</evidence>
<dbReference type="KEGG" id="lji:ELX58_05085"/>
<dbReference type="EMBL" id="CP034726">
    <property type="protein sequence ID" value="QBP18516.1"/>
    <property type="molecule type" value="Genomic_DNA"/>
</dbReference>
<dbReference type="OrthoDB" id="5459053at2"/>
<proteinExistence type="predicted"/>